<dbReference type="EC" id="2.10.1.1" evidence="5 13"/>
<dbReference type="NCBIfam" id="NF045515">
    <property type="entry name" value="Glp_gephyrin"/>
    <property type="match status" value="1"/>
</dbReference>
<gene>
    <name evidence="15" type="ORF">EP57_10955</name>
</gene>
<dbReference type="InterPro" id="IPR036688">
    <property type="entry name" value="MoeA_C_domain_IV_sf"/>
</dbReference>
<keyword evidence="16" id="KW-1185">Reference proteome</keyword>
<dbReference type="InterPro" id="IPR036425">
    <property type="entry name" value="MoaB/Mog-like_dom_sf"/>
</dbReference>
<dbReference type="OrthoDB" id="9804758at2"/>
<evidence type="ECO:0000256" key="11">
    <source>
        <dbReference type="ARBA" id="ARBA00023150"/>
    </source>
</evidence>
<dbReference type="GeneID" id="58717883"/>
<dbReference type="Gene3D" id="2.40.340.10">
    <property type="entry name" value="MoeA, C-terminal, domain IV"/>
    <property type="match status" value="1"/>
</dbReference>
<dbReference type="GO" id="GO:0006777">
    <property type="term" value="P:Mo-molybdopterin cofactor biosynthetic process"/>
    <property type="evidence" value="ECO:0007669"/>
    <property type="project" value="UniProtKB-UniRule"/>
</dbReference>
<evidence type="ECO:0000256" key="12">
    <source>
        <dbReference type="ARBA" id="ARBA00047317"/>
    </source>
</evidence>
<evidence type="ECO:0000256" key="8">
    <source>
        <dbReference type="ARBA" id="ARBA00022679"/>
    </source>
</evidence>
<feature type="domain" description="MoaB/Mog" evidence="14">
    <location>
        <begin position="182"/>
        <end position="319"/>
    </location>
</feature>
<dbReference type="Proteomes" id="UP000029844">
    <property type="component" value="Unassembled WGS sequence"/>
</dbReference>
<sequence length="406" mass="44278">MLDRRVAIRVEEAQRRLLDKTVMLDAERIGIADANGRILAETVHATMAMPYFRRSGYDGFAIRAEDDANYPRTFRVVADVPCGATYNHDLQENETVRIMTGAKVPENAGKVIMLEQSRVTGEADTIELINTHKNTNITERGEEFQDGAPLLSPHHHLNPGSISLLAAFGVPDVAVFRKPRVAILSTGSELVQPGMPLPDGKIFNSNHLMLAALATDAGAQVIAVEQIEDDLALTKERLQSLAQQADLILTTGGVSVGDFDFMAIIAKEDAELLYNKIQMRPGSVTTAMVYEDTLVAALSGNPGACFTAFHLLISPVIAKMQGDIETQFVFQKAKLGADYSKNNAYDRFLRGQLLYEDGELTAIPVGSDMSSALGNLHLTECLIEIPHGKTGKLKGEEVSIWRLSSK</sequence>
<comment type="pathway">
    <text evidence="3 13">Cofactor biosynthesis; molybdopterin biosynthesis.</text>
</comment>
<proteinExistence type="inferred from homology"/>
<dbReference type="Pfam" id="PF00994">
    <property type="entry name" value="MoCF_biosynth"/>
    <property type="match status" value="1"/>
</dbReference>
<dbReference type="Gene3D" id="3.40.980.10">
    <property type="entry name" value="MoaB/Mog-like domain"/>
    <property type="match status" value="1"/>
</dbReference>
<evidence type="ECO:0000256" key="13">
    <source>
        <dbReference type="RuleBase" id="RU365090"/>
    </source>
</evidence>
<evidence type="ECO:0000256" key="7">
    <source>
        <dbReference type="ARBA" id="ARBA00022505"/>
    </source>
</evidence>
<dbReference type="eggNOG" id="COG0303">
    <property type="taxonomic scope" value="Bacteria"/>
</dbReference>
<comment type="function">
    <text evidence="2 13">Catalyzes the insertion of molybdate into adenylated molybdopterin with the concomitant release of AMP.</text>
</comment>
<evidence type="ECO:0000256" key="4">
    <source>
        <dbReference type="ARBA" id="ARBA00010763"/>
    </source>
</evidence>
<comment type="cofactor">
    <cofactor evidence="1 13">
        <name>Mg(2+)</name>
        <dbReference type="ChEBI" id="CHEBI:18420"/>
    </cofactor>
</comment>
<organism evidence="15 16">
    <name type="scientific">Listeria booriae</name>
    <dbReference type="NCBI Taxonomy" id="1552123"/>
    <lineage>
        <taxon>Bacteria</taxon>
        <taxon>Bacillati</taxon>
        <taxon>Bacillota</taxon>
        <taxon>Bacilli</taxon>
        <taxon>Bacillales</taxon>
        <taxon>Listeriaceae</taxon>
        <taxon>Listeria</taxon>
    </lineage>
</organism>
<dbReference type="SMART" id="SM00852">
    <property type="entry name" value="MoCF_biosynth"/>
    <property type="match status" value="1"/>
</dbReference>
<dbReference type="UniPathway" id="UPA00344"/>
<reference evidence="15 16" key="1">
    <citation type="submission" date="2014-05" db="EMBL/GenBank/DDBJ databases">
        <title>Novel Listeriaceae from food processing environments.</title>
        <authorList>
            <person name="den Bakker H.C."/>
        </authorList>
    </citation>
    <scope>NUCLEOTIDE SEQUENCE [LARGE SCALE GENOMIC DNA]</scope>
    <source>
        <strain evidence="15 16">FSL A5-0281</strain>
    </source>
</reference>
<dbReference type="GO" id="GO:0061599">
    <property type="term" value="F:molybdopterin molybdotransferase activity"/>
    <property type="evidence" value="ECO:0007669"/>
    <property type="project" value="UniProtKB-UniRule"/>
</dbReference>
<dbReference type="STRING" id="1552123.EP57_10955"/>
<comment type="caution">
    <text evidence="15">The sequence shown here is derived from an EMBL/GenBank/DDBJ whole genome shotgun (WGS) entry which is preliminary data.</text>
</comment>
<keyword evidence="11 13" id="KW-0501">Molybdenum cofactor biosynthesis</keyword>
<dbReference type="Pfam" id="PF03453">
    <property type="entry name" value="MoeA_N"/>
    <property type="match status" value="1"/>
</dbReference>
<dbReference type="Gene3D" id="2.170.190.11">
    <property type="entry name" value="Molybdopterin biosynthesis moea protein, domain 3"/>
    <property type="match status" value="1"/>
</dbReference>
<dbReference type="PANTHER" id="PTHR10192:SF5">
    <property type="entry name" value="GEPHYRIN"/>
    <property type="match status" value="1"/>
</dbReference>
<evidence type="ECO:0000256" key="9">
    <source>
        <dbReference type="ARBA" id="ARBA00022723"/>
    </source>
</evidence>
<evidence type="ECO:0000313" key="16">
    <source>
        <dbReference type="Proteomes" id="UP000029844"/>
    </source>
</evidence>
<evidence type="ECO:0000256" key="6">
    <source>
        <dbReference type="ARBA" id="ARBA00021108"/>
    </source>
</evidence>
<evidence type="ECO:0000259" key="14">
    <source>
        <dbReference type="SMART" id="SM00852"/>
    </source>
</evidence>
<evidence type="ECO:0000256" key="3">
    <source>
        <dbReference type="ARBA" id="ARBA00005046"/>
    </source>
</evidence>
<dbReference type="InterPro" id="IPR005110">
    <property type="entry name" value="MoeA_linker/N"/>
</dbReference>
<keyword evidence="8 13" id="KW-0808">Transferase</keyword>
<dbReference type="SUPFAM" id="SSF63867">
    <property type="entry name" value="MoeA C-terminal domain-like"/>
    <property type="match status" value="1"/>
</dbReference>
<dbReference type="InterPro" id="IPR038987">
    <property type="entry name" value="MoeA-like"/>
</dbReference>
<dbReference type="EMBL" id="JNFA01000024">
    <property type="protein sequence ID" value="KGL40404.1"/>
    <property type="molecule type" value="Genomic_DNA"/>
</dbReference>
<dbReference type="InterPro" id="IPR036135">
    <property type="entry name" value="MoeA_linker/N_sf"/>
</dbReference>
<evidence type="ECO:0000256" key="2">
    <source>
        <dbReference type="ARBA" id="ARBA00002901"/>
    </source>
</evidence>
<dbReference type="GO" id="GO:0046872">
    <property type="term" value="F:metal ion binding"/>
    <property type="evidence" value="ECO:0007669"/>
    <property type="project" value="UniProtKB-UniRule"/>
</dbReference>
<comment type="similarity">
    <text evidence="4 13">Belongs to the MoeA family.</text>
</comment>
<dbReference type="AlphaFoldDB" id="A0A099W3I6"/>
<name>A0A099W3I6_9LIST</name>
<evidence type="ECO:0000256" key="10">
    <source>
        <dbReference type="ARBA" id="ARBA00022842"/>
    </source>
</evidence>
<comment type="catalytic activity">
    <reaction evidence="12">
        <text>adenylyl-molybdopterin + molybdate = Mo-molybdopterin + AMP + H(+)</text>
        <dbReference type="Rhea" id="RHEA:35047"/>
        <dbReference type="ChEBI" id="CHEBI:15378"/>
        <dbReference type="ChEBI" id="CHEBI:36264"/>
        <dbReference type="ChEBI" id="CHEBI:62727"/>
        <dbReference type="ChEBI" id="CHEBI:71302"/>
        <dbReference type="ChEBI" id="CHEBI:456215"/>
        <dbReference type="EC" id="2.10.1.1"/>
    </reaction>
</comment>
<dbReference type="InterPro" id="IPR005111">
    <property type="entry name" value="MoeA_C_domain_IV"/>
</dbReference>
<dbReference type="RefSeq" id="WP_036086593.1">
    <property type="nucleotide sequence ID" value="NZ_CBCSHQ010000002.1"/>
</dbReference>
<accession>A0A099W3I6</accession>
<dbReference type="SUPFAM" id="SSF63882">
    <property type="entry name" value="MoeA N-terminal region -like"/>
    <property type="match status" value="1"/>
</dbReference>
<evidence type="ECO:0000256" key="5">
    <source>
        <dbReference type="ARBA" id="ARBA00013269"/>
    </source>
</evidence>
<dbReference type="Gene3D" id="3.90.105.10">
    <property type="entry name" value="Molybdopterin biosynthesis moea protein, domain 2"/>
    <property type="match status" value="1"/>
</dbReference>
<dbReference type="SUPFAM" id="SSF53218">
    <property type="entry name" value="Molybdenum cofactor biosynthesis proteins"/>
    <property type="match status" value="1"/>
</dbReference>
<dbReference type="GO" id="GO:0005829">
    <property type="term" value="C:cytosol"/>
    <property type="evidence" value="ECO:0007669"/>
    <property type="project" value="TreeGrafter"/>
</dbReference>
<dbReference type="InterPro" id="IPR001453">
    <property type="entry name" value="MoaB/Mog_dom"/>
</dbReference>
<dbReference type="PANTHER" id="PTHR10192">
    <property type="entry name" value="MOLYBDOPTERIN BIOSYNTHESIS PROTEIN"/>
    <property type="match status" value="1"/>
</dbReference>
<protein>
    <recommendedName>
        <fullName evidence="6 13">Molybdopterin molybdenumtransferase</fullName>
        <ecNumber evidence="5 13">2.10.1.1</ecNumber>
    </recommendedName>
</protein>
<keyword evidence="7 13" id="KW-0500">Molybdenum</keyword>
<keyword evidence="10 13" id="KW-0460">Magnesium</keyword>
<dbReference type="CDD" id="cd00887">
    <property type="entry name" value="MoeA"/>
    <property type="match status" value="1"/>
</dbReference>
<dbReference type="NCBIfam" id="TIGR00177">
    <property type="entry name" value="molyb_syn"/>
    <property type="match status" value="1"/>
</dbReference>
<dbReference type="Pfam" id="PF03454">
    <property type="entry name" value="MoeA_C"/>
    <property type="match status" value="1"/>
</dbReference>
<dbReference type="FunFam" id="3.40.980.10:FF:000004">
    <property type="entry name" value="Molybdopterin molybdenumtransferase"/>
    <property type="match status" value="1"/>
</dbReference>
<keyword evidence="9 13" id="KW-0479">Metal-binding</keyword>
<evidence type="ECO:0000313" key="15">
    <source>
        <dbReference type="EMBL" id="KGL40404.1"/>
    </source>
</evidence>
<evidence type="ECO:0000256" key="1">
    <source>
        <dbReference type="ARBA" id="ARBA00001946"/>
    </source>
</evidence>